<dbReference type="InterPro" id="IPR017610">
    <property type="entry name" value="tRNA_S-uridine_synth_MnmC_C"/>
</dbReference>
<dbReference type="RefSeq" id="WP_121851995.1">
    <property type="nucleotide sequence ID" value="NZ_CP037952.1"/>
</dbReference>
<dbReference type="PANTHER" id="PTHR13847:SF283">
    <property type="entry name" value="TRNA 5-METHYLAMINOMETHYL-2-THIOURIDINE BIOSYNTHESIS BIFUNCTIONAL PROTEIN MNMC"/>
    <property type="match status" value="1"/>
</dbReference>
<dbReference type="GO" id="GO:0004808">
    <property type="term" value="F:tRNA (5-methylaminomethyl-2-thiouridylate)(34)-methyltransferase activity"/>
    <property type="evidence" value="ECO:0007669"/>
    <property type="project" value="UniProtKB-EC"/>
</dbReference>
<evidence type="ECO:0000256" key="9">
    <source>
        <dbReference type="ARBA" id="ARBA00023268"/>
    </source>
</evidence>
<comment type="caution">
    <text evidence="12">The sequence shown here is derived from an EMBL/GenBank/DDBJ whole genome shotgun (WGS) entry which is preliminary data.</text>
</comment>
<evidence type="ECO:0000256" key="1">
    <source>
        <dbReference type="ARBA" id="ARBA00022490"/>
    </source>
</evidence>
<dbReference type="HAMAP" id="MF_01102">
    <property type="entry name" value="MnmC"/>
    <property type="match status" value="1"/>
</dbReference>
<dbReference type="Gene3D" id="3.50.50.60">
    <property type="entry name" value="FAD/NAD(P)-binding domain"/>
    <property type="match status" value="1"/>
</dbReference>
<feature type="domain" description="FAD dependent oxidoreductase" evidence="11">
    <location>
        <begin position="245"/>
        <end position="621"/>
    </location>
</feature>
<dbReference type="GO" id="GO:0032259">
    <property type="term" value="P:methylation"/>
    <property type="evidence" value="ECO:0007669"/>
    <property type="project" value="UniProtKB-KW"/>
</dbReference>
<evidence type="ECO:0000256" key="7">
    <source>
        <dbReference type="ARBA" id="ARBA00022827"/>
    </source>
</evidence>
<dbReference type="PANTHER" id="PTHR13847">
    <property type="entry name" value="SARCOSINE DEHYDROGENASE-RELATED"/>
    <property type="match status" value="1"/>
</dbReference>
<evidence type="ECO:0000313" key="12">
    <source>
        <dbReference type="EMBL" id="RJY19159.1"/>
    </source>
</evidence>
<evidence type="ECO:0000256" key="3">
    <source>
        <dbReference type="ARBA" id="ARBA00022630"/>
    </source>
</evidence>
<dbReference type="EC" id="2.1.1.61" evidence="10"/>
<comment type="cofactor">
    <cofactor evidence="10">
        <name>FAD</name>
        <dbReference type="ChEBI" id="CHEBI:57692"/>
    </cofactor>
</comment>
<dbReference type="InterPro" id="IPR006076">
    <property type="entry name" value="FAD-dep_OxRdtase"/>
</dbReference>
<keyword evidence="7 10" id="KW-0274">FAD</keyword>
<evidence type="ECO:0000259" key="11">
    <source>
        <dbReference type="Pfam" id="PF01266"/>
    </source>
</evidence>
<evidence type="ECO:0000313" key="13">
    <source>
        <dbReference type="Proteomes" id="UP000273022"/>
    </source>
</evidence>
<keyword evidence="13" id="KW-1185">Reference proteome</keyword>
<sequence length="653" mass="73241">MPLTFHIDNNKTAQIKRYPDAIIKHFRQLYPSTPNYAEQLFTFQSQLLVRNQPIVLGFFGSQTIVELLCLYFLQQNLPEKKAGQIQINAKVFGGVQDKTIISELLQIPDPAWTSTSNTFRNISLLDILGCQRLKFDDNRFVIDYYLGDISHQLNTLPTKNRDKIQAWLISDDNSKPTPSSLVESFARVSEPYASTFSPIHSELSDKLTGMLSAQNAEQNDKNPIENDRPYCPLPQSSSCDNDTPIAVIGGGLASAHLTLSLAERGKSVKVFCKDNSLAEGASGNRQGALYPLLTPENDLLSQFYQQAYLFSRRRIQQLVKEGYKISHDFCGVIQTGHNDRSSARINKILSVQDWPQDIIHSIDAEQANQLAGLNIDKAGAYYPLAGWVCPAEYTRATFAKAQQLSDISIEFNLKITRLEHQPEGWLLHCGETSFGPFEQVVNATGSDLTQFIQTHELPASNFRGQVSHIPTTPNLSKLNAVLCAHGYVTPMHNQHHCIGASYVKDTLDRNFVLKEHTENLEKVQQSYPHQNWLEDIDITENNARVGVRMVTRDHFPMLGCAPDYHSLLQIRDSRKTRQGKVEMAFWKNIDAPVFKGLYILGALGSRGLCSGPLAAETLAALLCDELPPVSYDLLTKMNPNRIWIRKLASSKPL</sequence>
<evidence type="ECO:0000256" key="8">
    <source>
        <dbReference type="ARBA" id="ARBA00023002"/>
    </source>
</evidence>
<accession>A0A3A6UJ73</accession>
<evidence type="ECO:0000256" key="5">
    <source>
        <dbReference type="ARBA" id="ARBA00022691"/>
    </source>
</evidence>
<keyword evidence="5 10" id="KW-0949">S-adenosyl-L-methionine</keyword>
<comment type="subcellular location">
    <subcellularLocation>
        <location evidence="10">Cytoplasm</location>
    </subcellularLocation>
</comment>
<organism evidence="12 13">
    <name type="scientific">Parashewanella spongiae</name>
    <dbReference type="NCBI Taxonomy" id="342950"/>
    <lineage>
        <taxon>Bacteria</taxon>
        <taxon>Pseudomonadati</taxon>
        <taxon>Pseudomonadota</taxon>
        <taxon>Gammaproteobacteria</taxon>
        <taxon>Alteromonadales</taxon>
        <taxon>Shewanellaceae</taxon>
        <taxon>Parashewanella</taxon>
    </lineage>
</organism>
<dbReference type="Gene3D" id="3.30.9.10">
    <property type="entry name" value="D-Amino Acid Oxidase, subunit A, domain 2"/>
    <property type="match status" value="1"/>
</dbReference>
<evidence type="ECO:0000256" key="2">
    <source>
        <dbReference type="ARBA" id="ARBA00022603"/>
    </source>
</evidence>
<evidence type="ECO:0000256" key="4">
    <source>
        <dbReference type="ARBA" id="ARBA00022679"/>
    </source>
</evidence>
<protein>
    <recommendedName>
        <fullName evidence="10">tRNA 5-methylaminomethyl-2-thiouridine biosynthesis bifunctional protein MnmC</fullName>
        <shortName evidence="10">tRNA mnm(5)s(2)U biosynthesis bifunctional protein</shortName>
    </recommendedName>
    <domain>
        <recommendedName>
            <fullName evidence="10">tRNA (mnm(5)s(2)U34)-methyltransferase</fullName>
            <ecNumber evidence="10">2.1.1.61</ecNumber>
        </recommendedName>
    </domain>
    <domain>
        <recommendedName>
            <fullName evidence="10">FAD-dependent cmnm(5)s(2)U34 oxidoreductase</fullName>
            <ecNumber evidence="10">1.5.-.-</ecNumber>
        </recommendedName>
    </domain>
</protein>
<keyword evidence="3 10" id="KW-0285">Flavoprotein</keyword>
<dbReference type="Proteomes" id="UP000273022">
    <property type="component" value="Unassembled WGS sequence"/>
</dbReference>
<keyword evidence="9 10" id="KW-0511">Multifunctional enzyme</keyword>
<dbReference type="SUPFAM" id="SSF51905">
    <property type="entry name" value="FAD/NAD(P)-binding domain"/>
    <property type="match status" value="1"/>
</dbReference>
<proteinExistence type="inferred from homology"/>
<evidence type="ECO:0000256" key="6">
    <source>
        <dbReference type="ARBA" id="ARBA00022694"/>
    </source>
</evidence>
<comment type="similarity">
    <text evidence="10">In the N-terminal section; belongs to the methyltransferase superfamily. tRNA (mnm(5)s(2)U34)-methyltransferase family.</text>
</comment>
<dbReference type="NCBIfam" id="TIGR03197">
    <property type="entry name" value="MnmC_Cterm"/>
    <property type="match status" value="1"/>
</dbReference>
<dbReference type="GO" id="GO:0002098">
    <property type="term" value="P:tRNA wobble uridine modification"/>
    <property type="evidence" value="ECO:0007669"/>
    <property type="project" value="TreeGrafter"/>
</dbReference>
<gene>
    <name evidence="10" type="primary">mnmC</name>
    <name evidence="12" type="ORF">D5R81_02055</name>
</gene>
<keyword evidence="8 10" id="KW-0560">Oxidoreductase</keyword>
<keyword evidence="4 10" id="KW-0808">Transferase</keyword>
<reference evidence="12 13" key="1">
    <citation type="submission" date="2018-09" db="EMBL/GenBank/DDBJ databases">
        <title>Phylogeny of the Shewanellaceae, and recommendation for two new genera, Pseudoshewanella and Parashewanella.</title>
        <authorList>
            <person name="Wang G."/>
        </authorList>
    </citation>
    <scope>NUCLEOTIDE SEQUENCE [LARGE SCALE GENOMIC DNA]</scope>
    <source>
        <strain evidence="12 13">KCTC 22492</strain>
    </source>
</reference>
<dbReference type="GO" id="GO:0016645">
    <property type="term" value="F:oxidoreductase activity, acting on the CH-NH group of donors"/>
    <property type="evidence" value="ECO:0007669"/>
    <property type="project" value="InterPro"/>
</dbReference>
<dbReference type="GO" id="GO:0005737">
    <property type="term" value="C:cytoplasm"/>
    <property type="evidence" value="ECO:0007669"/>
    <property type="project" value="UniProtKB-SubCell"/>
</dbReference>
<comment type="function">
    <text evidence="10">Catalyzes the last two steps in the biosynthesis of 5-methylaminomethyl-2-thiouridine (mnm(5)s(2)U) at the wobble position (U34) in tRNA. Catalyzes the FAD-dependent demodification of cmnm(5)s(2)U34 to nm(5)s(2)U34, followed by the transfer of a methyl group from S-adenosyl-L-methionine to nm(5)s(2)U34, to form mnm(5)s(2)U34.</text>
</comment>
<feature type="region of interest" description="FAD-dependent cmnm(5)s(2)U34 oxidoreductase" evidence="10">
    <location>
        <begin position="248"/>
        <end position="653"/>
    </location>
</feature>
<comment type="similarity">
    <text evidence="10">In the C-terminal section; belongs to the DAO family.</text>
</comment>
<dbReference type="InterPro" id="IPR023032">
    <property type="entry name" value="tRNA_MAMT_biosynth_bifunc_MnmC"/>
</dbReference>
<dbReference type="AlphaFoldDB" id="A0A3A6UJ73"/>
<dbReference type="Pfam" id="PF01266">
    <property type="entry name" value="DAO"/>
    <property type="match status" value="1"/>
</dbReference>
<evidence type="ECO:0000256" key="10">
    <source>
        <dbReference type="HAMAP-Rule" id="MF_01102"/>
    </source>
</evidence>
<feature type="region of interest" description="tRNA (mnm(5)s(2)U34)-methyltransferase" evidence="10">
    <location>
        <begin position="1"/>
        <end position="236"/>
    </location>
</feature>
<dbReference type="EMBL" id="QYYH01000007">
    <property type="protein sequence ID" value="RJY19159.1"/>
    <property type="molecule type" value="Genomic_DNA"/>
</dbReference>
<keyword evidence="6 10" id="KW-0819">tRNA processing</keyword>
<name>A0A3A6UJ73_9GAMM</name>
<keyword evidence="1 10" id="KW-0963">Cytoplasm</keyword>
<dbReference type="InterPro" id="IPR036188">
    <property type="entry name" value="FAD/NAD-bd_sf"/>
</dbReference>
<dbReference type="EC" id="1.5.-.-" evidence="10"/>
<comment type="catalytic activity">
    <reaction evidence="10">
        <text>5-aminomethyl-2-thiouridine(34) in tRNA + S-adenosyl-L-methionine = 5-methylaminomethyl-2-thiouridine(34) in tRNA + S-adenosyl-L-homocysteine + H(+)</text>
        <dbReference type="Rhea" id="RHEA:19569"/>
        <dbReference type="Rhea" id="RHEA-COMP:10195"/>
        <dbReference type="Rhea" id="RHEA-COMP:10197"/>
        <dbReference type="ChEBI" id="CHEBI:15378"/>
        <dbReference type="ChEBI" id="CHEBI:57856"/>
        <dbReference type="ChEBI" id="CHEBI:59789"/>
        <dbReference type="ChEBI" id="CHEBI:74454"/>
        <dbReference type="ChEBI" id="CHEBI:74455"/>
        <dbReference type="EC" id="2.1.1.61"/>
    </reaction>
</comment>
<dbReference type="GO" id="GO:0050660">
    <property type="term" value="F:flavin adenine dinucleotide binding"/>
    <property type="evidence" value="ECO:0007669"/>
    <property type="project" value="UniProtKB-UniRule"/>
</dbReference>
<dbReference type="OrthoDB" id="9786494at2"/>
<keyword evidence="2 10" id="KW-0489">Methyltransferase</keyword>